<dbReference type="AlphaFoldDB" id="A0A4Z2EYS3"/>
<name>A0A4Z2EYS3_9TELE</name>
<feature type="region of interest" description="Disordered" evidence="1">
    <location>
        <begin position="151"/>
        <end position="186"/>
    </location>
</feature>
<accession>A0A4Z2EYS3</accession>
<feature type="compositionally biased region" description="Low complexity" evidence="1">
    <location>
        <begin position="246"/>
        <end position="257"/>
    </location>
</feature>
<dbReference type="Proteomes" id="UP000314294">
    <property type="component" value="Unassembled WGS sequence"/>
</dbReference>
<sequence>MKERRGCCEDEGEEDKGEEIFRRRMLPVLSCQRRIFQTSPRLRSVSRWNWSSPPRWKAPPLRRWRAPLWVAPYRRTPTFAVVPEGGGDRVRERTRARLHQNPVAVRTGPAAQRHLAETHAVQVVQLVGDEPDQQWPEALAAPAPLRRAVVAAQRAEDARRHEDGAAAQRRGQVDGEGPVRPVRPVRPVQTAAEGKCVKRFFIYVRRRKELQKRLTVESGRRSPPRRRSQPRGREATPSPGRRRPAPRSSLLSSPVPDSLEELL</sequence>
<keyword evidence="3" id="KW-1185">Reference proteome</keyword>
<comment type="caution">
    <text evidence="2">The sequence shown here is derived from an EMBL/GenBank/DDBJ whole genome shotgun (WGS) entry which is preliminary data.</text>
</comment>
<dbReference type="EMBL" id="SRLO01002036">
    <property type="protein sequence ID" value="TNN34126.1"/>
    <property type="molecule type" value="Genomic_DNA"/>
</dbReference>
<feature type="compositionally biased region" description="Basic and acidic residues" evidence="1">
    <location>
        <begin position="154"/>
        <end position="164"/>
    </location>
</feature>
<organism evidence="2 3">
    <name type="scientific">Liparis tanakae</name>
    <name type="common">Tanaka's snailfish</name>
    <dbReference type="NCBI Taxonomy" id="230148"/>
    <lineage>
        <taxon>Eukaryota</taxon>
        <taxon>Metazoa</taxon>
        <taxon>Chordata</taxon>
        <taxon>Craniata</taxon>
        <taxon>Vertebrata</taxon>
        <taxon>Euteleostomi</taxon>
        <taxon>Actinopterygii</taxon>
        <taxon>Neopterygii</taxon>
        <taxon>Teleostei</taxon>
        <taxon>Neoteleostei</taxon>
        <taxon>Acanthomorphata</taxon>
        <taxon>Eupercaria</taxon>
        <taxon>Perciformes</taxon>
        <taxon>Cottioidei</taxon>
        <taxon>Cottales</taxon>
        <taxon>Liparidae</taxon>
        <taxon>Liparis</taxon>
    </lineage>
</organism>
<feature type="region of interest" description="Disordered" evidence="1">
    <location>
        <begin position="213"/>
        <end position="263"/>
    </location>
</feature>
<gene>
    <name evidence="2" type="ORF">EYF80_055709</name>
</gene>
<evidence type="ECO:0000256" key="1">
    <source>
        <dbReference type="SAM" id="MobiDB-lite"/>
    </source>
</evidence>
<evidence type="ECO:0000313" key="2">
    <source>
        <dbReference type="EMBL" id="TNN34126.1"/>
    </source>
</evidence>
<proteinExistence type="predicted"/>
<protein>
    <submittedName>
        <fullName evidence="2">Uncharacterized protein</fullName>
    </submittedName>
</protein>
<evidence type="ECO:0000313" key="3">
    <source>
        <dbReference type="Proteomes" id="UP000314294"/>
    </source>
</evidence>
<reference evidence="2 3" key="1">
    <citation type="submission" date="2019-03" db="EMBL/GenBank/DDBJ databases">
        <title>First draft genome of Liparis tanakae, snailfish: a comprehensive survey of snailfish specific genes.</title>
        <authorList>
            <person name="Kim W."/>
            <person name="Song I."/>
            <person name="Jeong J.-H."/>
            <person name="Kim D."/>
            <person name="Kim S."/>
            <person name="Ryu S."/>
            <person name="Song J.Y."/>
            <person name="Lee S.K."/>
        </authorList>
    </citation>
    <scope>NUCLEOTIDE SEQUENCE [LARGE SCALE GENOMIC DNA]</scope>
    <source>
        <tissue evidence="2">Muscle</tissue>
    </source>
</reference>